<accession>A0A2X2E9P6</accession>
<gene>
    <name evidence="2" type="ORF">NCTC11842_01379</name>
</gene>
<dbReference type="EMBL" id="UAUF01000010">
    <property type="protein sequence ID" value="SPZ04859.1"/>
    <property type="molecule type" value="Genomic_DNA"/>
</dbReference>
<organism evidence="2 3">
    <name type="scientific">Pseudomonas luteola</name>
    <dbReference type="NCBI Taxonomy" id="47886"/>
    <lineage>
        <taxon>Bacteria</taxon>
        <taxon>Pseudomonadati</taxon>
        <taxon>Pseudomonadota</taxon>
        <taxon>Gammaproteobacteria</taxon>
        <taxon>Pseudomonadales</taxon>
        <taxon>Pseudomonadaceae</taxon>
        <taxon>Pseudomonas</taxon>
    </lineage>
</organism>
<keyword evidence="1" id="KW-1133">Transmembrane helix</keyword>
<evidence type="ECO:0000313" key="3">
    <source>
        <dbReference type="Proteomes" id="UP000250443"/>
    </source>
</evidence>
<keyword evidence="1" id="KW-0472">Membrane</keyword>
<feature type="transmembrane region" description="Helical" evidence="1">
    <location>
        <begin position="20"/>
        <end position="40"/>
    </location>
</feature>
<feature type="transmembrane region" description="Helical" evidence="1">
    <location>
        <begin position="52"/>
        <end position="75"/>
    </location>
</feature>
<keyword evidence="1" id="KW-0812">Transmembrane</keyword>
<sequence>MPALIREVLLAALNLHNGLALALACLGILAGVVACIALIVDHYDRRDNEIIYFRVMMTCFWMFVGLLVAACTIELRMMG</sequence>
<name>A0A2X2E9P6_PSELU</name>
<protein>
    <submittedName>
        <fullName evidence="2">Uncharacterized protein</fullName>
    </submittedName>
</protein>
<proteinExistence type="predicted"/>
<evidence type="ECO:0000313" key="2">
    <source>
        <dbReference type="EMBL" id="SPZ04859.1"/>
    </source>
</evidence>
<dbReference type="AlphaFoldDB" id="A0A2X2E9P6"/>
<evidence type="ECO:0000256" key="1">
    <source>
        <dbReference type="SAM" id="Phobius"/>
    </source>
</evidence>
<reference evidence="2 3" key="1">
    <citation type="submission" date="2018-06" db="EMBL/GenBank/DDBJ databases">
        <authorList>
            <consortium name="Pathogen Informatics"/>
            <person name="Doyle S."/>
        </authorList>
    </citation>
    <scope>NUCLEOTIDE SEQUENCE [LARGE SCALE GENOMIC DNA]</scope>
    <source>
        <strain evidence="2 3">NCTC11842</strain>
    </source>
</reference>
<dbReference type="PROSITE" id="PS51257">
    <property type="entry name" value="PROKAR_LIPOPROTEIN"/>
    <property type="match status" value="1"/>
</dbReference>
<dbReference type="Proteomes" id="UP000250443">
    <property type="component" value="Unassembled WGS sequence"/>
</dbReference>